<keyword evidence="3" id="KW-1185">Reference proteome</keyword>
<evidence type="ECO:0000313" key="3">
    <source>
        <dbReference type="Proteomes" id="UP000431901"/>
    </source>
</evidence>
<dbReference type="Proteomes" id="UP000431901">
    <property type="component" value="Unassembled WGS sequence"/>
</dbReference>
<organism evidence="2 3">
    <name type="scientific">Actinomadura rayongensis</name>
    <dbReference type="NCBI Taxonomy" id="1429076"/>
    <lineage>
        <taxon>Bacteria</taxon>
        <taxon>Bacillati</taxon>
        <taxon>Actinomycetota</taxon>
        <taxon>Actinomycetes</taxon>
        <taxon>Streptosporangiales</taxon>
        <taxon>Thermomonosporaceae</taxon>
        <taxon>Actinomadura</taxon>
    </lineage>
</organism>
<comment type="caution">
    <text evidence="2">The sequence shown here is derived from an EMBL/GenBank/DDBJ whole genome shotgun (WGS) entry which is preliminary data.</text>
</comment>
<dbReference type="OrthoDB" id="3483392at2"/>
<evidence type="ECO:0000313" key="2">
    <source>
        <dbReference type="EMBL" id="MXQ65129.1"/>
    </source>
</evidence>
<protein>
    <submittedName>
        <fullName evidence="2">DUF397 domain-containing protein</fullName>
    </submittedName>
</protein>
<dbReference type="Pfam" id="PF04149">
    <property type="entry name" value="DUF397"/>
    <property type="match status" value="2"/>
</dbReference>
<proteinExistence type="predicted"/>
<gene>
    <name evidence="2" type="ORF">GQ466_13900</name>
</gene>
<name>A0A6I4W383_9ACTN</name>
<evidence type="ECO:0000259" key="1">
    <source>
        <dbReference type="Pfam" id="PF04149"/>
    </source>
</evidence>
<dbReference type="RefSeq" id="WP_161103267.1">
    <property type="nucleotide sequence ID" value="NZ_JBHLYI010000010.1"/>
</dbReference>
<accession>A0A6I4W383</accession>
<feature type="domain" description="DUF397" evidence="1">
    <location>
        <begin position="30"/>
        <end position="83"/>
    </location>
</feature>
<sequence length="85" mass="9165">MDVQWRKASRSSEQGDLCVEVADVPGLVAAQWRKASRSSEKGDLCVEVANVPGTVAVRDSVDPDGPKILVGRADFHRFADAIKSL</sequence>
<dbReference type="AlphaFoldDB" id="A0A6I4W383"/>
<dbReference type="EMBL" id="WUTW01000002">
    <property type="protein sequence ID" value="MXQ65129.1"/>
    <property type="molecule type" value="Genomic_DNA"/>
</dbReference>
<dbReference type="InterPro" id="IPR007278">
    <property type="entry name" value="DUF397"/>
</dbReference>
<reference evidence="2 3" key="1">
    <citation type="submission" date="2019-12" db="EMBL/GenBank/DDBJ databases">
        <title>Nocardia macrotermitis sp. nov. and Nocardia aurantia sp. nov., isolated from the gut of the fungus growing-termite Macrotermes natalensis.</title>
        <authorList>
            <person name="Christine B."/>
            <person name="Rene B."/>
        </authorList>
    </citation>
    <scope>NUCLEOTIDE SEQUENCE [LARGE SCALE GENOMIC DNA]</scope>
    <source>
        <strain evidence="2 3">DSM 102126</strain>
    </source>
</reference>
<feature type="domain" description="DUF397" evidence="1">
    <location>
        <begin position="4"/>
        <end position="26"/>
    </location>
</feature>